<evidence type="ECO:0000259" key="2">
    <source>
        <dbReference type="Pfam" id="PF14534"/>
    </source>
</evidence>
<dbReference type="InterPro" id="IPR027843">
    <property type="entry name" value="DUF4440"/>
</dbReference>
<dbReference type="Gene3D" id="3.10.450.50">
    <property type="match status" value="1"/>
</dbReference>
<reference evidence="3 4" key="1">
    <citation type="submission" date="2015-12" db="EMBL/GenBank/DDBJ databases">
        <title>Complete genome of Lacimicrobium alkaliphilum KCTC 32984.</title>
        <authorList>
            <person name="Kim S.-G."/>
            <person name="Lee Y.-J."/>
        </authorList>
    </citation>
    <scope>NUCLEOTIDE SEQUENCE [LARGE SCALE GENOMIC DNA]</scope>
    <source>
        <strain evidence="3 4">YelD216</strain>
    </source>
</reference>
<evidence type="ECO:0000313" key="3">
    <source>
        <dbReference type="EMBL" id="ALT00567.1"/>
    </source>
</evidence>
<keyword evidence="1" id="KW-0732">Signal</keyword>
<name>A0A0U2JK32_9ALTE</name>
<dbReference type="EMBL" id="CP013650">
    <property type="protein sequence ID" value="ALT00567.1"/>
    <property type="molecule type" value="Genomic_DNA"/>
</dbReference>
<feature type="chain" id="PRO_5006830887" description="DUF4440 domain-containing protein" evidence="1">
    <location>
        <begin position="24"/>
        <end position="145"/>
    </location>
</feature>
<evidence type="ECO:0000313" key="4">
    <source>
        <dbReference type="Proteomes" id="UP000068447"/>
    </source>
</evidence>
<dbReference type="SUPFAM" id="SSF54427">
    <property type="entry name" value="NTF2-like"/>
    <property type="match status" value="1"/>
</dbReference>
<dbReference type="Pfam" id="PF14534">
    <property type="entry name" value="DUF4440"/>
    <property type="match status" value="1"/>
</dbReference>
<evidence type="ECO:0000256" key="1">
    <source>
        <dbReference type="SAM" id="SignalP"/>
    </source>
</evidence>
<sequence>MMKYLVTLALTTLLFILPLTANATEQQLLQRLDAFLYGASINDAEIHNDFWHSDLIYTSSAGTRFGKAELMQGVRETGPVEESAVSTWYGAEDVNIRIFDNVALLTFKLVGKTDELTEYYLNSGTFVRENGKWQAINWHATKAAD</sequence>
<dbReference type="Proteomes" id="UP000068447">
    <property type="component" value="Chromosome"/>
</dbReference>
<feature type="signal peptide" evidence="1">
    <location>
        <begin position="1"/>
        <end position="23"/>
    </location>
</feature>
<feature type="domain" description="DUF4440" evidence="2">
    <location>
        <begin position="42"/>
        <end position="134"/>
    </location>
</feature>
<accession>A0A0U2JK32</accession>
<gene>
    <name evidence="3" type="ORF">AT746_19135</name>
</gene>
<dbReference type="KEGG" id="lal:AT746_19135"/>
<proteinExistence type="predicted"/>
<keyword evidence="4" id="KW-1185">Reference proteome</keyword>
<dbReference type="AlphaFoldDB" id="A0A0U2JK32"/>
<organism evidence="3 4">
    <name type="scientific">Lacimicrobium alkaliphilum</name>
    <dbReference type="NCBI Taxonomy" id="1526571"/>
    <lineage>
        <taxon>Bacteria</taxon>
        <taxon>Pseudomonadati</taxon>
        <taxon>Pseudomonadota</taxon>
        <taxon>Gammaproteobacteria</taxon>
        <taxon>Alteromonadales</taxon>
        <taxon>Alteromonadaceae</taxon>
        <taxon>Lacimicrobium</taxon>
    </lineage>
</organism>
<protein>
    <recommendedName>
        <fullName evidence="2">DUF4440 domain-containing protein</fullName>
    </recommendedName>
</protein>
<dbReference type="InterPro" id="IPR032710">
    <property type="entry name" value="NTF2-like_dom_sf"/>
</dbReference>